<gene>
    <name evidence="1" type="ORF">LZC95_48975</name>
</gene>
<dbReference type="EMBL" id="CP089982">
    <property type="protein sequence ID" value="WXA94368.1"/>
    <property type="molecule type" value="Genomic_DNA"/>
</dbReference>
<dbReference type="Proteomes" id="UP001379533">
    <property type="component" value="Chromosome"/>
</dbReference>
<accession>A0ABZ2K6P4</accession>
<evidence type="ECO:0000313" key="1">
    <source>
        <dbReference type="EMBL" id="WXA94368.1"/>
    </source>
</evidence>
<proteinExistence type="predicted"/>
<reference evidence="1 2" key="1">
    <citation type="submission" date="2021-12" db="EMBL/GenBank/DDBJ databases">
        <title>Discovery of the Pendulisporaceae a myxobacterial family with distinct sporulation behavior and unique specialized metabolism.</title>
        <authorList>
            <person name="Garcia R."/>
            <person name="Popoff A."/>
            <person name="Bader C.D."/>
            <person name="Loehr J."/>
            <person name="Walesch S."/>
            <person name="Walt C."/>
            <person name="Boldt J."/>
            <person name="Bunk B."/>
            <person name="Haeckl F.J.F.P.J."/>
            <person name="Gunesch A.P."/>
            <person name="Birkelbach J."/>
            <person name="Nuebel U."/>
            <person name="Pietschmann T."/>
            <person name="Bach T."/>
            <person name="Mueller R."/>
        </authorList>
    </citation>
    <scope>NUCLEOTIDE SEQUENCE [LARGE SCALE GENOMIC DNA]</scope>
    <source>
        <strain evidence="1 2">MSr12523</strain>
    </source>
</reference>
<dbReference type="RefSeq" id="WP_394844974.1">
    <property type="nucleotide sequence ID" value="NZ_CP089982.1"/>
</dbReference>
<keyword evidence="2" id="KW-1185">Reference proteome</keyword>
<protein>
    <submittedName>
        <fullName evidence="1">Uncharacterized protein</fullName>
    </submittedName>
</protein>
<sequence>MTIIPHQGVGPILFGMTRDEVTRAIGRRPDHRHKRTELDVSESDFYDLFVVSFDGSGVCYAVEFHVGAGRLIYDGYDLFGHPASETRDWARSKDPNLEEDEGFVSKALGLSMYAPLIDVPDLDEDDRTAPGQGFMVFRPGYYEEEEEHLKDRSFSTDN</sequence>
<name>A0ABZ2K6P4_9BACT</name>
<organism evidence="1 2">
    <name type="scientific">Pendulispora brunnea</name>
    <dbReference type="NCBI Taxonomy" id="2905690"/>
    <lineage>
        <taxon>Bacteria</taxon>
        <taxon>Pseudomonadati</taxon>
        <taxon>Myxococcota</taxon>
        <taxon>Myxococcia</taxon>
        <taxon>Myxococcales</taxon>
        <taxon>Sorangiineae</taxon>
        <taxon>Pendulisporaceae</taxon>
        <taxon>Pendulispora</taxon>
    </lineage>
</organism>
<evidence type="ECO:0000313" key="2">
    <source>
        <dbReference type="Proteomes" id="UP001379533"/>
    </source>
</evidence>